<protein>
    <submittedName>
        <fullName evidence="3">DUF1829 domain-containing protein</fullName>
    </submittedName>
</protein>
<dbReference type="Proteomes" id="UP000593601">
    <property type="component" value="Chromosome"/>
</dbReference>
<dbReference type="Pfam" id="PF08862">
    <property type="entry name" value="DUF1829"/>
    <property type="match status" value="1"/>
</dbReference>
<evidence type="ECO:0000259" key="1">
    <source>
        <dbReference type="Pfam" id="PF08861"/>
    </source>
</evidence>
<dbReference type="KEGG" id="bliq:INP51_06245"/>
<evidence type="ECO:0000313" key="3">
    <source>
        <dbReference type="EMBL" id="QOV20540.1"/>
    </source>
</evidence>
<gene>
    <name evidence="3" type="ORF">INP51_06245</name>
</gene>
<feature type="domain" description="DUF1828" evidence="1">
    <location>
        <begin position="31"/>
        <end position="118"/>
    </location>
</feature>
<dbReference type="InterPro" id="IPR014961">
    <property type="entry name" value="DUF1829"/>
</dbReference>
<dbReference type="EMBL" id="CP063304">
    <property type="protein sequence ID" value="QOV20540.1"/>
    <property type="molecule type" value="Genomic_DNA"/>
</dbReference>
<evidence type="ECO:0000259" key="2">
    <source>
        <dbReference type="Pfam" id="PF08862"/>
    </source>
</evidence>
<keyword evidence="4" id="KW-1185">Reference proteome</keyword>
<dbReference type="InterPro" id="IPR014960">
    <property type="entry name" value="DUF1828"/>
</dbReference>
<dbReference type="RefSeq" id="WP_193736859.1">
    <property type="nucleotide sequence ID" value="NZ_CP063304.1"/>
</dbReference>
<dbReference type="Pfam" id="PF08861">
    <property type="entry name" value="DUF1828"/>
    <property type="match status" value="1"/>
</dbReference>
<feature type="domain" description="DUF1829" evidence="2">
    <location>
        <begin position="156"/>
        <end position="242"/>
    </location>
</feature>
<sequence length="253" mass="29388">MDIQKYIDEYINWLRKEISVTKIGEYYEINTPFLDTDNDYLQFYVKIDKDEIFFTDDGNTINKLEMTGFNFTQNRKKQLMGILEQYGVNLSQKELTLKAPAENFPQKKHAFVQCLIHVTDMYMTARSKTTSFFLDDIQSFFADNDIFCMENVQFTGKSGFSHNYDFAIQRSRVMPERLCLAINNPTKTSASNALFAWSDTRPSRKQGSQLIVFLNDTTNTISSGVEEGFSNYDVNSIRWSERENKENIDLLAS</sequence>
<name>A0A7M2RMH6_9FIRM</name>
<reference evidence="3 4" key="1">
    <citation type="submission" date="2020-10" db="EMBL/GenBank/DDBJ databases">
        <title>Blautia liquoris sp.nov., isolated from the mud in a fermentation cellar used for the production of Chinese strong-flavoured liquor.</title>
        <authorList>
            <person name="Lu L."/>
        </authorList>
    </citation>
    <scope>NUCLEOTIDE SEQUENCE [LARGE SCALE GENOMIC DNA]</scope>
    <source>
        <strain evidence="3 4">LZLJ-3</strain>
    </source>
</reference>
<organism evidence="3 4">
    <name type="scientific">Blautia liquoris</name>
    <dbReference type="NCBI Taxonomy" id="2779518"/>
    <lineage>
        <taxon>Bacteria</taxon>
        <taxon>Bacillati</taxon>
        <taxon>Bacillota</taxon>
        <taxon>Clostridia</taxon>
        <taxon>Lachnospirales</taxon>
        <taxon>Lachnospiraceae</taxon>
        <taxon>Blautia</taxon>
    </lineage>
</organism>
<evidence type="ECO:0000313" key="4">
    <source>
        <dbReference type="Proteomes" id="UP000593601"/>
    </source>
</evidence>
<accession>A0A7M2RMH6</accession>
<proteinExistence type="predicted"/>
<dbReference type="AlphaFoldDB" id="A0A7M2RMH6"/>